<dbReference type="EMBL" id="JBHRUJ010000017">
    <property type="protein sequence ID" value="MFC3212281.1"/>
    <property type="molecule type" value="Genomic_DNA"/>
</dbReference>
<dbReference type="Pfam" id="PF07331">
    <property type="entry name" value="TctB"/>
    <property type="match status" value="1"/>
</dbReference>
<feature type="transmembrane region" description="Helical" evidence="1">
    <location>
        <begin position="80"/>
        <end position="96"/>
    </location>
</feature>
<name>A0ABV7KSA4_PLAOK</name>
<keyword evidence="4" id="KW-1185">Reference proteome</keyword>
<evidence type="ECO:0000313" key="4">
    <source>
        <dbReference type="Proteomes" id="UP001595625"/>
    </source>
</evidence>
<sequence>MNHDRIAGIVILVFCAFFYYQSFGISNQNLTGLEATFFPRVLLVGIAALALLLLIRSFFIKSAAVKKVEQGEESGPSRKWWKVPLIFVLFAIYILLIDILGFTFSSFLFMTIVYLIAITATPLKKTVKKHAVSIGFLLVVSITLTFIFERFLSVYLPKGLFF</sequence>
<evidence type="ECO:0000256" key="1">
    <source>
        <dbReference type="SAM" id="Phobius"/>
    </source>
</evidence>
<dbReference type="InterPro" id="IPR009936">
    <property type="entry name" value="DUF1468"/>
</dbReference>
<accession>A0ABV7KSA4</accession>
<dbReference type="RefSeq" id="WP_101801284.1">
    <property type="nucleotide sequence ID" value="NZ_JBHRUJ010000017.1"/>
</dbReference>
<protein>
    <submittedName>
        <fullName evidence="3">Tripartite tricarboxylate transporter TctB family protein</fullName>
    </submittedName>
</protein>
<evidence type="ECO:0000313" key="3">
    <source>
        <dbReference type="EMBL" id="MFC3212281.1"/>
    </source>
</evidence>
<feature type="transmembrane region" description="Helical" evidence="1">
    <location>
        <begin position="37"/>
        <end position="59"/>
    </location>
</feature>
<reference evidence="4" key="1">
    <citation type="journal article" date="2019" name="Int. J. Syst. Evol. Microbiol.">
        <title>The Global Catalogue of Microorganisms (GCM) 10K type strain sequencing project: providing services to taxonomists for standard genome sequencing and annotation.</title>
        <authorList>
            <consortium name="The Broad Institute Genomics Platform"/>
            <consortium name="The Broad Institute Genome Sequencing Center for Infectious Disease"/>
            <person name="Wu L."/>
            <person name="Ma J."/>
        </authorList>
    </citation>
    <scope>NUCLEOTIDE SEQUENCE [LARGE SCALE GENOMIC DNA]</scope>
    <source>
        <strain evidence="4">CCM 320</strain>
    </source>
</reference>
<organism evidence="3 4">
    <name type="scientific">Planomicrobium okeanokoites</name>
    <name type="common">Planococcus okeanokoites</name>
    <name type="synonym">Flavobacterium okeanokoites</name>
    <dbReference type="NCBI Taxonomy" id="244"/>
    <lineage>
        <taxon>Bacteria</taxon>
        <taxon>Bacillati</taxon>
        <taxon>Bacillota</taxon>
        <taxon>Bacilli</taxon>
        <taxon>Bacillales</taxon>
        <taxon>Caryophanaceae</taxon>
        <taxon>Planomicrobium</taxon>
    </lineage>
</organism>
<feature type="transmembrane region" description="Helical" evidence="1">
    <location>
        <begin position="102"/>
        <end position="123"/>
    </location>
</feature>
<comment type="caution">
    <text evidence="3">The sequence shown here is derived from an EMBL/GenBank/DDBJ whole genome shotgun (WGS) entry which is preliminary data.</text>
</comment>
<feature type="transmembrane region" description="Helical" evidence="1">
    <location>
        <begin position="135"/>
        <end position="156"/>
    </location>
</feature>
<evidence type="ECO:0000259" key="2">
    <source>
        <dbReference type="Pfam" id="PF07331"/>
    </source>
</evidence>
<proteinExistence type="predicted"/>
<gene>
    <name evidence="3" type="ORF">ACFOEJ_14430</name>
</gene>
<keyword evidence="1" id="KW-0472">Membrane</keyword>
<keyword evidence="1" id="KW-1133">Transmembrane helix</keyword>
<feature type="domain" description="DUF1468" evidence="2">
    <location>
        <begin position="6"/>
        <end position="157"/>
    </location>
</feature>
<dbReference type="Proteomes" id="UP001595625">
    <property type="component" value="Unassembled WGS sequence"/>
</dbReference>
<feature type="transmembrane region" description="Helical" evidence="1">
    <location>
        <begin position="7"/>
        <end position="25"/>
    </location>
</feature>
<keyword evidence="1" id="KW-0812">Transmembrane</keyword>